<dbReference type="SMART" id="SM00320">
    <property type="entry name" value="WD40"/>
    <property type="match status" value="7"/>
</dbReference>
<keyword evidence="7" id="KW-0507">mRNA processing</keyword>
<dbReference type="Proteomes" id="UP001338582">
    <property type="component" value="Chromosome 5"/>
</dbReference>
<dbReference type="InterPro" id="IPR020472">
    <property type="entry name" value="WD40_PAC1"/>
</dbReference>
<proteinExistence type="inferred from homology"/>
<feature type="repeat" description="WD" evidence="6">
    <location>
        <begin position="168"/>
        <end position="209"/>
    </location>
</feature>
<dbReference type="PANTHER" id="PTHR19923">
    <property type="entry name" value="WD40 REPEAT PROTEINPRL1/PRL2-RELATED"/>
    <property type="match status" value="1"/>
</dbReference>
<comment type="subcellular location">
    <subcellularLocation>
        <location evidence="7">Nucleus</location>
    </subcellularLocation>
</comment>
<dbReference type="CDD" id="cd00200">
    <property type="entry name" value="WD40"/>
    <property type="match status" value="1"/>
</dbReference>
<dbReference type="InterPro" id="IPR015943">
    <property type="entry name" value="WD40/YVTN_repeat-like_dom_sf"/>
</dbReference>
<feature type="repeat" description="WD" evidence="6">
    <location>
        <begin position="78"/>
        <end position="120"/>
    </location>
</feature>
<dbReference type="InterPro" id="IPR019775">
    <property type="entry name" value="WD40_repeat_CS"/>
</dbReference>
<evidence type="ECO:0000313" key="8">
    <source>
        <dbReference type="EMBL" id="WPK26541.1"/>
    </source>
</evidence>
<dbReference type="PRINTS" id="PR00320">
    <property type="entry name" value="GPROTEINBRPT"/>
</dbReference>
<evidence type="ECO:0000256" key="6">
    <source>
        <dbReference type="PROSITE-ProRule" id="PRU00221"/>
    </source>
</evidence>
<keyword evidence="7" id="KW-0508">mRNA splicing</keyword>
<reference evidence="8 9" key="1">
    <citation type="submission" date="2023-10" db="EMBL/GenBank/DDBJ databases">
        <title>Draft Genome Sequence of Candida saopaulonensis from a very Premature Infant with Sepsis.</title>
        <authorList>
            <person name="Ning Y."/>
            <person name="Dai R."/>
            <person name="Xiao M."/>
            <person name="Xu Y."/>
            <person name="Yan Q."/>
            <person name="Zhang L."/>
        </authorList>
    </citation>
    <scope>NUCLEOTIDE SEQUENCE [LARGE SCALE GENOMIC DNA]</scope>
    <source>
        <strain evidence="8 9">19XY460</strain>
    </source>
</reference>
<keyword evidence="1 6" id="KW-0853">WD repeat</keyword>
<dbReference type="GO" id="GO:0071011">
    <property type="term" value="C:precatalytic spliceosome"/>
    <property type="evidence" value="ECO:0007669"/>
    <property type="project" value="TreeGrafter"/>
</dbReference>
<dbReference type="InterPro" id="IPR045241">
    <property type="entry name" value="Prp46/PLRG1-like"/>
</dbReference>
<evidence type="ECO:0000256" key="2">
    <source>
        <dbReference type="ARBA" id="ARBA00022737"/>
    </source>
</evidence>
<gene>
    <name evidence="8" type="ORF">PUMCH_003899</name>
</gene>
<feature type="repeat" description="WD" evidence="6">
    <location>
        <begin position="210"/>
        <end position="251"/>
    </location>
</feature>
<dbReference type="KEGG" id="asau:88174962"/>
<sequence>MASLLYPDETLLPTDEFSERMYLSKKLEIYDGQNQVDPLASFSDSTAVIGAEPDLLTNDEISSPRRQPSNWKPLRILAGAHQGWVRSVAVDPGTNLWFVLGLTDAQIKVWDLASGDVRATISGHIMAVRSLVVSKKYPYLFSGSEDKTLRCWDLEKTNSTSGCQIRSYHGHVGGVYALALHPELDVLFSSGRDSAVRVWDVRSRVQAMALTGHSGDVTALFAQTGDPQVVLAGMDGTIRLWDLRNQKCALTLAQHSKGIRLLVKHPHELTMVSADATGTINQWVLPGGQLLNRLVTPESAQHDTNIINTLAINPDTNDLFAGYGDGRMNFYDYESGEVMQQTKTKPTEGTPSSTIYASTFDMLGMRLITCENDKSIKIWSQEHH</sequence>
<dbReference type="GO" id="GO:0000974">
    <property type="term" value="C:Prp19 complex"/>
    <property type="evidence" value="ECO:0007669"/>
    <property type="project" value="TreeGrafter"/>
</dbReference>
<dbReference type="PROSITE" id="PS50294">
    <property type="entry name" value="WD_REPEATS_REGION"/>
    <property type="match status" value="3"/>
</dbReference>
<organism evidence="8 9">
    <name type="scientific">Australozyma saopauloensis</name>
    <dbReference type="NCBI Taxonomy" id="291208"/>
    <lineage>
        <taxon>Eukaryota</taxon>
        <taxon>Fungi</taxon>
        <taxon>Dikarya</taxon>
        <taxon>Ascomycota</taxon>
        <taxon>Saccharomycotina</taxon>
        <taxon>Pichiomycetes</taxon>
        <taxon>Metschnikowiaceae</taxon>
        <taxon>Australozyma</taxon>
    </lineage>
</organism>
<dbReference type="GO" id="GO:0000398">
    <property type="term" value="P:mRNA splicing, via spliceosome"/>
    <property type="evidence" value="ECO:0007669"/>
    <property type="project" value="UniProtKB-UniRule"/>
</dbReference>
<protein>
    <recommendedName>
        <fullName evidence="4 7">Pre-mRNA-splicing factor PRP46</fullName>
    </recommendedName>
    <alternativeName>
        <fullName evidence="5 7">Pre-mRNA-processing protein 46</fullName>
    </alternativeName>
</protein>
<dbReference type="PROSITE" id="PS00678">
    <property type="entry name" value="WD_REPEATS_1"/>
    <property type="match status" value="2"/>
</dbReference>
<dbReference type="InterPro" id="IPR001680">
    <property type="entry name" value="WD40_rpt"/>
</dbReference>
<evidence type="ECO:0000256" key="1">
    <source>
        <dbReference type="ARBA" id="ARBA00022574"/>
    </source>
</evidence>
<feature type="repeat" description="WD" evidence="6">
    <location>
        <begin position="121"/>
        <end position="162"/>
    </location>
</feature>
<evidence type="ECO:0000256" key="5">
    <source>
        <dbReference type="ARBA" id="ARBA00033071"/>
    </source>
</evidence>
<keyword evidence="9" id="KW-1185">Reference proteome</keyword>
<evidence type="ECO:0000256" key="7">
    <source>
        <dbReference type="RuleBase" id="RU369036"/>
    </source>
</evidence>
<dbReference type="RefSeq" id="XP_062878922.1">
    <property type="nucleotide sequence ID" value="XM_063022852.1"/>
</dbReference>
<keyword evidence="7" id="KW-0747">Spliceosome</keyword>
<dbReference type="Gene3D" id="2.130.10.10">
    <property type="entry name" value="YVTN repeat-like/Quinoprotein amine dehydrogenase"/>
    <property type="match status" value="1"/>
</dbReference>
<accession>A0AAX4HDQ2</accession>
<evidence type="ECO:0000256" key="4">
    <source>
        <dbReference type="ARBA" id="ARBA00026147"/>
    </source>
</evidence>
<dbReference type="GeneID" id="88174962"/>
<comment type="function">
    <text evidence="7">Involved in pre-mRNA splicing and required for cell cycle progression at G2/M.</text>
</comment>
<comment type="subunit">
    <text evidence="7">Associated with the spliceosome.</text>
</comment>
<dbReference type="PANTHER" id="PTHR19923:SF0">
    <property type="entry name" value="PLEIOTROPIC REGULATOR 1"/>
    <property type="match status" value="1"/>
</dbReference>
<evidence type="ECO:0000256" key="3">
    <source>
        <dbReference type="ARBA" id="ARBA00025726"/>
    </source>
</evidence>
<name>A0AAX4HDQ2_9ASCO</name>
<comment type="similarity">
    <text evidence="3 7">Belongs to the WD repeat PRL1/PRL2 family.</text>
</comment>
<dbReference type="Pfam" id="PF00400">
    <property type="entry name" value="WD40"/>
    <property type="match status" value="4"/>
</dbReference>
<keyword evidence="2 7" id="KW-0677">Repeat</keyword>
<dbReference type="PROSITE" id="PS50082">
    <property type="entry name" value="WD_REPEATS_2"/>
    <property type="match status" value="4"/>
</dbReference>
<dbReference type="InterPro" id="IPR036322">
    <property type="entry name" value="WD40_repeat_dom_sf"/>
</dbReference>
<dbReference type="SUPFAM" id="SSF50978">
    <property type="entry name" value="WD40 repeat-like"/>
    <property type="match status" value="1"/>
</dbReference>
<evidence type="ECO:0000313" key="9">
    <source>
        <dbReference type="Proteomes" id="UP001338582"/>
    </source>
</evidence>
<dbReference type="GO" id="GO:0071013">
    <property type="term" value="C:catalytic step 2 spliceosome"/>
    <property type="evidence" value="ECO:0007669"/>
    <property type="project" value="TreeGrafter"/>
</dbReference>
<dbReference type="EMBL" id="CP138898">
    <property type="protein sequence ID" value="WPK26541.1"/>
    <property type="molecule type" value="Genomic_DNA"/>
</dbReference>
<keyword evidence="7" id="KW-0539">Nucleus</keyword>
<dbReference type="AlphaFoldDB" id="A0AAX4HDQ2"/>